<dbReference type="HOGENOM" id="CLU_1906890_0_0_1"/>
<name>A0A067S5X7_GALM3</name>
<evidence type="ECO:0000313" key="2">
    <source>
        <dbReference type="Proteomes" id="UP000027222"/>
    </source>
</evidence>
<dbReference type="Proteomes" id="UP000027222">
    <property type="component" value="Unassembled WGS sequence"/>
</dbReference>
<proteinExistence type="predicted"/>
<sequence>MLQSALLVSSGCRRLSILLEVTLISPVHQSTSAKLSLHITSTYLMLVQNLSTFRSAVSENSAVWKLLTSTSRRNAGRDSYPHFLNVSSSCFDSPFARCNSRPPTPQSDSHRCFFRVFFKHILLWCTSSSWTGR</sequence>
<keyword evidence="2" id="KW-1185">Reference proteome</keyword>
<accession>A0A067S5X7</accession>
<evidence type="ECO:0000313" key="1">
    <source>
        <dbReference type="EMBL" id="KDR66250.1"/>
    </source>
</evidence>
<protein>
    <submittedName>
        <fullName evidence="1">Uncharacterized protein</fullName>
    </submittedName>
</protein>
<reference evidence="2" key="1">
    <citation type="journal article" date="2014" name="Proc. Natl. Acad. Sci. U.S.A.">
        <title>Extensive sampling of basidiomycete genomes demonstrates inadequacy of the white-rot/brown-rot paradigm for wood decay fungi.</title>
        <authorList>
            <person name="Riley R."/>
            <person name="Salamov A.A."/>
            <person name="Brown D.W."/>
            <person name="Nagy L.G."/>
            <person name="Floudas D."/>
            <person name="Held B.W."/>
            <person name="Levasseur A."/>
            <person name="Lombard V."/>
            <person name="Morin E."/>
            <person name="Otillar R."/>
            <person name="Lindquist E.A."/>
            <person name="Sun H."/>
            <person name="LaButti K.M."/>
            <person name="Schmutz J."/>
            <person name="Jabbour D."/>
            <person name="Luo H."/>
            <person name="Baker S.E."/>
            <person name="Pisabarro A.G."/>
            <person name="Walton J.D."/>
            <person name="Blanchette R.A."/>
            <person name="Henrissat B."/>
            <person name="Martin F."/>
            <person name="Cullen D."/>
            <person name="Hibbett D.S."/>
            <person name="Grigoriev I.V."/>
        </authorList>
    </citation>
    <scope>NUCLEOTIDE SEQUENCE [LARGE SCALE GENOMIC DNA]</scope>
    <source>
        <strain evidence="2">CBS 339.88</strain>
    </source>
</reference>
<dbReference type="EMBL" id="KL142425">
    <property type="protein sequence ID" value="KDR66250.1"/>
    <property type="molecule type" value="Genomic_DNA"/>
</dbReference>
<organism evidence="1 2">
    <name type="scientific">Galerina marginata (strain CBS 339.88)</name>
    <dbReference type="NCBI Taxonomy" id="685588"/>
    <lineage>
        <taxon>Eukaryota</taxon>
        <taxon>Fungi</taxon>
        <taxon>Dikarya</taxon>
        <taxon>Basidiomycota</taxon>
        <taxon>Agaricomycotina</taxon>
        <taxon>Agaricomycetes</taxon>
        <taxon>Agaricomycetidae</taxon>
        <taxon>Agaricales</taxon>
        <taxon>Agaricineae</taxon>
        <taxon>Strophariaceae</taxon>
        <taxon>Galerina</taxon>
    </lineage>
</organism>
<dbReference type="AlphaFoldDB" id="A0A067S5X7"/>
<gene>
    <name evidence="1" type="ORF">GALMADRAFT_1161005</name>
</gene>